<dbReference type="GeneID" id="28992544"/>
<dbReference type="VEuPathDB" id="FungiDB:PHYBLDRAFT_146395"/>
<dbReference type="Proteomes" id="UP000077315">
    <property type="component" value="Unassembled WGS sequence"/>
</dbReference>
<accession>A0A167MK71</accession>
<sequence length="87" mass="9503">MPNTQKNNSHGPYNVLSDLTKEKILGLQLAGNNVASISAKLNVPKSTSSGRPQILTPRDKRRIVSNLKKDRWSMLDDLVDDASADTG</sequence>
<gene>
    <name evidence="1" type="ORF">PHYBLDRAFT_146395</name>
</gene>
<dbReference type="AlphaFoldDB" id="A0A167MK71"/>
<keyword evidence="1" id="KW-0238">DNA-binding</keyword>
<keyword evidence="1" id="KW-0371">Homeobox</keyword>
<dbReference type="GO" id="GO:0003677">
    <property type="term" value="F:DNA binding"/>
    <property type="evidence" value="ECO:0007669"/>
    <property type="project" value="UniProtKB-KW"/>
</dbReference>
<evidence type="ECO:0000313" key="1">
    <source>
        <dbReference type="EMBL" id="OAD73084.1"/>
    </source>
</evidence>
<dbReference type="EMBL" id="KV440982">
    <property type="protein sequence ID" value="OAD73084.1"/>
    <property type="molecule type" value="Genomic_DNA"/>
</dbReference>
<dbReference type="RefSeq" id="XP_018291124.1">
    <property type="nucleotide sequence ID" value="XM_018431638.1"/>
</dbReference>
<reference evidence="2" key="1">
    <citation type="submission" date="2015-06" db="EMBL/GenBank/DDBJ databases">
        <title>Expansion of signal transduction pathways in fungi by whole-genome duplication.</title>
        <authorList>
            <consortium name="DOE Joint Genome Institute"/>
            <person name="Corrochano L.M."/>
            <person name="Kuo A."/>
            <person name="Marcet-Houben M."/>
            <person name="Polaino S."/>
            <person name="Salamov A."/>
            <person name="Villalobos J.M."/>
            <person name="Alvarez M.I."/>
            <person name="Avalos J."/>
            <person name="Benito E.P."/>
            <person name="Benoit I."/>
            <person name="Burger G."/>
            <person name="Camino L.P."/>
            <person name="Canovas D."/>
            <person name="Cerda-Olmedo E."/>
            <person name="Cheng J.-F."/>
            <person name="Dominguez A."/>
            <person name="Elias M."/>
            <person name="Eslava A.P."/>
            <person name="Glaser F."/>
            <person name="Grimwood J."/>
            <person name="Gutierrez G."/>
            <person name="Heitman J."/>
            <person name="Henrissat B."/>
            <person name="Iturriaga E.A."/>
            <person name="Lang B.F."/>
            <person name="Lavin J.L."/>
            <person name="Lee S."/>
            <person name="Li W."/>
            <person name="Lindquist E."/>
            <person name="Lopez-Garcia S."/>
            <person name="Luque E.M."/>
            <person name="Marcos A.T."/>
            <person name="Martin J."/>
            <person name="McCluskey K."/>
            <person name="Medina H.R."/>
            <person name="Miralles-Duran A."/>
            <person name="Miyazaki A."/>
            <person name="Munoz-Torres E."/>
            <person name="Oguiza J.A."/>
            <person name="Ohm R."/>
            <person name="Olmedo M."/>
            <person name="Orejas M."/>
            <person name="Ortiz-Castellanos L."/>
            <person name="Pisabarro A.G."/>
            <person name="Rodriguez-Romero J."/>
            <person name="Ruiz-Herrera J."/>
            <person name="Ruiz-Vazquez R."/>
            <person name="Sanz C."/>
            <person name="Schackwitz W."/>
            <person name="Schmutz J."/>
            <person name="Shahriari M."/>
            <person name="Shelest E."/>
            <person name="Silva-Franco F."/>
            <person name="Soanes D."/>
            <person name="Syed K."/>
            <person name="Tagua V.G."/>
            <person name="Talbot N.J."/>
            <person name="Thon M."/>
            <person name="De vries R.P."/>
            <person name="Wiebenga A."/>
            <person name="Yadav J.S."/>
            <person name="Braun E.L."/>
            <person name="Baker S."/>
            <person name="Garre V."/>
            <person name="Horwitz B."/>
            <person name="Torres-Martinez S."/>
            <person name="Idnurm A."/>
            <person name="Herrera-Estrella A."/>
            <person name="Gabaldon T."/>
            <person name="Grigoriev I.V."/>
        </authorList>
    </citation>
    <scope>NUCLEOTIDE SEQUENCE [LARGE SCALE GENOMIC DNA]</scope>
    <source>
        <strain evidence="2">NRRL 1555(-)</strain>
    </source>
</reference>
<evidence type="ECO:0000313" key="2">
    <source>
        <dbReference type="Proteomes" id="UP000077315"/>
    </source>
</evidence>
<keyword evidence="2" id="KW-1185">Reference proteome</keyword>
<organism evidence="1 2">
    <name type="scientific">Phycomyces blakesleeanus (strain ATCC 8743b / DSM 1359 / FGSC 10004 / NBRC 33097 / NRRL 1555)</name>
    <dbReference type="NCBI Taxonomy" id="763407"/>
    <lineage>
        <taxon>Eukaryota</taxon>
        <taxon>Fungi</taxon>
        <taxon>Fungi incertae sedis</taxon>
        <taxon>Mucoromycota</taxon>
        <taxon>Mucoromycotina</taxon>
        <taxon>Mucoromycetes</taxon>
        <taxon>Mucorales</taxon>
        <taxon>Phycomycetaceae</taxon>
        <taxon>Phycomyces</taxon>
    </lineage>
</organism>
<dbReference type="InParanoid" id="A0A167MK71"/>
<proteinExistence type="predicted"/>
<name>A0A167MK71_PHYB8</name>
<protein>
    <submittedName>
        <fullName evidence="1">Homeodomain-like DNA binding domain-containing transcription factor</fullName>
    </submittedName>
</protein>
<dbReference type="OrthoDB" id="2429547at2759"/>